<reference evidence="5" key="1">
    <citation type="submission" date="2021-01" db="UniProtKB">
        <authorList>
            <consortium name="EnsemblMetazoa"/>
        </authorList>
    </citation>
    <scope>IDENTIFICATION</scope>
</reference>
<evidence type="ECO:0000256" key="1">
    <source>
        <dbReference type="ARBA" id="ARBA00004613"/>
    </source>
</evidence>
<sequence>MKMWRLLISVVLCVGVVEANVIDSLWKRLQAMNRGIVFVEPTYPPPTRVCGNDYECSHKETCNAYTKNCEGCKLRGELCRRSGNCCNEDLRCIWGKCIDPLKTDGKKNHRCYNQKDCRPGFCCAKYEGESVCRPLLLEGDSCEVPPGGISFTINHKCPCGKGLRCQAKSTVRKHDLRCAYTNATWTSYK</sequence>
<name>A0A7M5UU33_9CNID</name>
<keyword evidence="2" id="KW-0964">Secreted</keyword>
<feature type="chain" id="PRO_5029685330" description="Dickkopf protein" evidence="4">
    <location>
        <begin position="20"/>
        <end position="189"/>
    </location>
</feature>
<dbReference type="RefSeq" id="XP_066919948.1">
    <property type="nucleotide sequence ID" value="XM_067063847.1"/>
</dbReference>
<dbReference type="OrthoDB" id="4321958at2759"/>
<dbReference type="GeneID" id="136807247"/>
<evidence type="ECO:0000256" key="4">
    <source>
        <dbReference type="SAM" id="SignalP"/>
    </source>
</evidence>
<dbReference type="GO" id="GO:0090090">
    <property type="term" value="P:negative regulation of canonical Wnt signaling pathway"/>
    <property type="evidence" value="ECO:0007669"/>
    <property type="project" value="TreeGrafter"/>
</dbReference>
<proteinExistence type="predicted"/>
<dbReference type="AlphaFoldDB" id="A0A7M5UU33"/>
<evidence type="ECO:0008006" key="7">
    <source>
        <dbReference type="Google" id="ProtNLM"/>
    </source>
</evidence>
<evidence type="ECO:0000256" key="2">
    <source>
        <dbReference type="ARBA" id="ARBA00022525"/>
    </source>
</evidence>
<dbReference type="Gene3D" id="2.10.80.10">
    <property type="entry name" value="Lipase, subunit A"/>
    <property type="match status" value="1"/>
</dbReference>
<dbReference type="GO" id="GO:0005615">
    <property type="term" value="C:extracellular space"/>
    <property type="evidence" value="ECO:0007669"/>
    <property type="project" value="TreeGrafter"/>
</dbReference>
<keyword evidence="3 4" id="KW-0732">Signal</keyword>
<dbReference type="PANTHER" id="PTHR12113:SF6">
    <property type="entry name" value="DICKKOPF N-TERMINAL CYSTEINE-RICH DOMAIN-CONTAINING PROTEIN"/>
    <property type="match status" value="1"/>
</dbReference>
<organism evidence="5 6">
    <name type="scientific">Clytia hemisphaerica</name>
    <dbReference type="NCBI Taxonomy" id="252671"/>
    <lineage>
        <taxon>Eukaryota</taxon>
        <taxon>Metazoa</taxon>
        <taxon>Cnidaria</taxon>
        <taxon>Hydrozoa</taxon>
        <taxon>Hydroidolina</taxon>
        <taxon>Leptothecata</taxon>
        <taxon>Obeliida</taxon>
        <taxon>Clytiidae</taxon>
        <taxon>Clytia</taxon>
    </lineage>
</organism>
<protein>
    <recommendedName>
        <fullName evidence="7">Dickkopf protein</fullName>
    </recommendedName>
</protein>
<dbReference type="GO" id="GO:0039706">
    <property type="term" value="F:co-receptor binding"/>
    <property type="evidence" value="ECO:0007669"/>
    <property type="project" value="TreeGrafter"/>
</dbReference>
<dbReference type="EnsemblMetazoa" id="CLYHEMT001383.1">
    <property type="protein sequence ID" value="CLYHEMP001383.1"/>
    <property type="gene ID" value="CLYHEMG001383"/>
</dbReference>
<comment type="subcellular location">
    <subcellularLocation>
        <location evidence="1">Secreted</location>
    </subcellularLocation>
</comment>
<keyword evidence="6" id="KW-1185">Reference proteome</keyword>
<dbReference type="PANTHER" id="PTHR12113">
    <property type="entry name" value="DICKKOPF3-LIKE 3"/>
    <property type="match status" value="1"/>
</dbReference>
<dbReference type="GO" id="GO:0048019">
    <property type="term" value="F:receptor antagonist activity"/>
    <property type="evidence" value="ECO:0007669"/>
    <property type="project" value="TreeGrafter"/>
</dbReference>
<feature type="signal peptide" evidence="4">
    <location>
        <begin position="1"/>
        <end position="19"/>
    </location>
</feature>
<evidence type="ECO:0000313" key="5">
    <source>
        <dbReference type="EnsemblMetazoa" id="CLYHEMP001383.1"/>
    </source>
</evidence>
<evidence type="ECO:0000256" key="3">
    <source>
        <dbReference type="ARBA" id="ARBA00022729"/>
    </source>
</evidence>
<accession>A0A7M5UU33</accession>
<dbReference type="Proteomes" id="UP000594262">
    <property type="component" value="Unplaced"/>
</dbReference>
<evidence type="ECO:0000313" key="6">
    <source>
        <dbReference type="Proteomes" id="UP000594262"/>
    </source>
</evidence>
<dbReference type="InterPro" id="IPR039863">
    <property type="entry name" value="DKK1-4"/>
</dbReference>